<protein>
    <submittedName>
        <fullName evidence="2">Type VI secretion system baseplate subunit TssK</fullName>
    </submittedName>
</protein>
<dbReference type="Proteomes" id="UP001296969">
    <property type="component" value="Unassembled WGS sequence"/>
</dbReference>
<evidence type="ECO:0000313" key="4">
    <source>
        <dbReference type="Proteomes" id="UP001296969"/>
    </source>
</evidence>
<dbReference type="NCBIfam" id="TIGR03353">
    <property type="entry name" value="VI_chp_4"/>
    <property type="match status" value="1"/>
</dbReference>
<dbReference type="Pfam" id="PF05936">
    <property type="entry name" value="T6SS_VasE"/>
    <property type="match status" value="1"/>
</dbReference>
<dbReference type="InterPro" id="IPR010263">
    <property type="entry name" value="T6SS_TssK"/>
</dbReference>
<evidence type="ECO:0000313" key="1">
    <source>
        <dbReference type="EMBL" id="MBK5072164.1"/>
    </source>
</evidence>
<accession>A0A9D7FRD8</accession>
<reference evidence="2 4" key="1">
    <citation type="submission" date="2020-11" db="EMBL/GenBank/DDBJ databases">
        <title>Insectihabitans protaetiae gen. nov. sp. nov. and Insectihabitans allomyrinae sp. nov., isolated from larvae of Protaetia brevitarsis seulensis and Allomyrina dichotoma, respectively.</title>
        <authorList>
            <person name="Lee S.D."/>
            <person name="Byeon Y.-S."/>
            <person name="Kim S.-M."/>
            <person name="Yang H.L."/>
            <person name="Kim I.S."/>
        </authorList>
    </citation>
    <scope>NUCLEOTIDE SEQUENCE</scope>
    <source>
        <strain evidence="2">CWB-B4</strain>
        <strain evidence="1 4">CWB-B43</strain>
    </source>
</reference>
<dbReference type="PANTHER" id="PTHR35566:SF1">
    <property type="entry name" value="TYPE VI SECRETION SYSTEM BASEPLATE COMPONENT TSSK1"/>
    <property type="match status" value="1"/>
</dbReference>
<comment type="caution">
    <text evidence="2">The sequence shown here is derived from an EMBL/GenBank/DDBJ whole genome shotgun (WGS) entry which is preliminary data.</text>
</comment>
<dbReference type="PANTHER" id="PTHR35566">
    <property type="entry name" value="BLR3599 PROTEIN"/>
    <property type="match status" value="1"/>
</dbReference>
<sequence length="447" mass="50318">MANKNRVVWREGLSIAPQHLQQQQRHLDYLVHGRVDAAVNYSYGFSRLSIDHEMLKLGRVSITDAAGVMPDGTLFDIPFEDIPPQPIEIRDIPSTDSRDIYLALPIVSDAITEIHHDSDNLSEISRFKHHPHQIRDLHTQNGNYVQVSIARLAPRLIRGSDNLSAYTLLPLCRIKEVGADGMLTLDETFIPTISKVRVAQHLQTFLEEVANLVAERARQLSDKIGSPTQQGISGVAEFLMLQLLNSAKPTYRHLAHTQIVHPETLYLMLTKTCSELMTFTSESKTAQDFQLYNHDDLTRTFRDLILKTRLALSIVLTPRAVPIPLIDRSGVHTGVINDVELLRTANFVLAVKAQLPQDQLIRLFVQQTKISTPTKIEHLVRVQVPGIPLTPLSAAPPQLPFHAGYIYFQLDSQAAEWEEVIKSNSIAFHVAGNFPELDLQFWAVRSK</sequence>
<name>A0A9D7FRD8_9GAMM</name>
<dbReference type="Proteomes" id="UP000807542">
    <property type="component" value="Unassembled WGS sequence"/>
</dbReference>
<evidence type="ECO:0000313" key="2">
    <source>
        <dbReference type="EMBL" id="MBK5175473.1"/>
    </source>
</evidence>
<gene>
    <name evidence="2" type="primary">tssK</name>
    <name evidence="2" type="ORF">I2492_03930</name>
    <name evidence="1" type="ORF">I2493_03930</name>
</gene>
<dbReference type="RefSeq" id="WP_140918268.1">
    <property type="nucleotide sequence ID" value="NZ_JABMLK010000002.1"/>
</dbReference>
<dbReference type="EMBL" id="JADRCP010000001">
    <property type="protein sequence ID" value="MBK5175473.1"/>
    <property type="molecule type" value="Genomic_DNA"/>
</dbReference>
<proteinExistence type="predicted"/>
<dbReference type="EMBL" id="JADRCQ010000001">
    <property type="protein sequence ID" value="MBK5072164.1"/>
    <property type="molecule type" value="Genomic_DNA"/>
</dbReference>
<evidence type="ECO:0000313" key="3">
    <source>
        <dbReference type="Proteomes" id="UP000807542"/>
    </source>
</evidence>
<keyword evidence="4" id="KW-1185">Reference proteome</keyword>
<dbReference type="OrthoDB" id="9775333at2"/>
<dbReference type="AlphaFoldDB" id="A0A9D7FRD8"/>
<organism evidence="2 3">
    <name type="scientific">Limnobaculum xujianqingii</name>
    <dbReference type="NCBI Taxonomy" id="2738837"/>
    <lineage>
        <taxon>Bacteria</taxon>
        <taxon>Pseudomonadati</taxon>
        <taxon>Pseudomonadota</taxon>
        <taxon>Gammaproteobacteria</taxon>
        <taxon>Enterobacterales</taxon>
        <taxon>Budviciaceae</taxon>
        <taxon>Limnobaculum</taxon>
    </lineage>
</organism>